<sequence>MLNQKKEFVVIGLGRFGSSLCMELTDIGIEVVAIDKDPEKVGEFSSIVSHAVELDAVDEEGLNSVGIRNFDCVVVSIGEDIQASILITLILKEMGIKQVWVKARNHYHQKVLEKIGADRIIHPERDMARRIAHHIGNDKVTDYIEISKSYSIVEIMASDKLAGKTLGELDAFDKYHCKIVAIKKNEDDVSVMPSLNTRIDLNDILVTIGKNKNLDKFEEERV</sequence>
<dbReference type="Proteomes" id="UP001145072">
    <property type="component" value="Unassembled WGS sequence"/>
</dbReference>
<dbReference type="InterPro" id="IPR050721">
    <property type="entry name" value="Trk_Ktr_HKT_K-transport"/>
</dbReference>
<dbReference type="InterPro" id="IPR036291">
    <property type="entry name" value="NAD(P)-bd_dom_sf"/>
</dbReference>
<keyword evidence="4" id="KW-1185">Reference proteome</keyword>
<name>A0A9X3WQ19_9BACI</name>
<proteinExistence type="predicted"/>
<dbReference type="PROSITE" id="PS51202">
    <property type="entry name" value="RCK_C"/>
    <property type="match status" value="1"/>
</dbReference>
<dbReference type="GO" id="GO:0006813">
    <property type="term" value="P:potassium ion transport"/>
    <property type="evidence" value="ECO:0007669"/>
    <property type="project" value="InterPro"/>
</dbReference>
<dbReference type="InterPro" id="IPR006037">
    <property type="entry name" value="RCK_C"/>
</dbReference>
<dbReference type="Gene3D" id="3.40.50.720">
    <property type="entry name" value="NAD(P)-binding Rossmann-like Domain"/>
    <property type="match status" value="1"/>
</dbReference>
<dbReference type="Pfam" id="PF02080">
    <property type="entry name" value="TrkA_C"/>
    <property type="match status" value="1"/>
</dbReference>
<dbReference type="PANTHER" id="PTHR43833:SF7">
    <property type="entry name" value="KTR SYSTEM POTASSIUM UPTAKE PROTEIN C"/>
    <property type="match status" value="1"/>
</dbReference>
<gene>
    <name evidence="3" type="ORF">NC661_20690</name>
</gene>
<dbReference type="RefSeq" id="WP_259867856.1">
    <property type="nucleotide sequence ID" value="NZ_JAMQJZ010000029.1"/>
</dbReference>
<evidence type="ECO:0000259" key="1">
    <source>
        <dbReference type="PROSITE" id="PS51201"/>
    </source>
</evidence>
<evidence type="ECO:0000259" key="2">
    <source>
        <dbReference type="PROSITE" id="PS51202"/>
    </source>
</evidence>
<dbReference type="SUPFAM" id="SSF116726">
    <property type="entry name" value="TrkA C-terminal domain-like"/>
    <property type="match status" value="1"/>
</dbReference>
<evidence type="ECO:0000313" key="4">
    <source>
        <dbReference type="Proteomes" id="UP001145072"/>
    </source>
</evidence>
<evidence type="ECO:0000313" key="3">
    <source>
        <dbReference type="EMBL" id="MDC3422773.1"/>
    </source>
</evidence>
<dbReference type="PANTHER" id="PTHR43833">
    <property type="entry name" value="POTASSIUM CHANNEL PROTEIN 2-RELATED-RELATED"/>
    <property type="match status" value="1"/>
</dbReference>
<dbReference type="PROSITE" id="PS51201">
    <property type="entry name" value="RCK_N"/>
    <property type="match status" value="1"/>
</dbReference>
<reference evidence="3" key="1">
    <citation type="submission" date="2022-06" db="EMBL/GenBank/DDBJ databases">
        <title>Aquibacillus sp. a new bacterium isolated from soil saline samples.</title>
        <authorList>
            <person name="Galisteo C."/>
            <person name="De La Haba R."/>
            <person name="Sanchez-Porro C."/>
            <person name="Ventosa A."/>
        </authorList>
    </citation>
    <scope>NUCLEOTIDE SEQUENCE</scope>
    <source>
        <strain evidence="3">JCM 12387</strain>
    </source>
</reference>
<comment type="caution">
    <text evidence="3">The sequence shown here is derived from an EMBL/GenBank/DDBJ whole genome shotgun (WGS) entry which is preliminary data.</text>
</comment>
<dbReference type="InterPro" id="IPR036721">
    <property type="entry name" value="RCK_C_sf"/>
</dbReference>
<feature type="domain" description="RCK C-terminal" evidence="2">
    <location>
        <begin position="138"/>
        <end position="222"/>
    </location>
</feature>
<feature type="domain" description="RCK N-terminal" evidence="1">
    <location>
        <begin position="5"/>
        <end position="121"/>
    </location>
</feature>
<dbReference type="Pfam" id="PF02254">
    <property type="entry name" value="TrkA_N"/>
    <property type="match status" value="1"/>
</dbReference>
<accession>A0A9X3WQ19</accession>
<protein>
    <submittedName>
        <fullName evidence="3">TrkA family potassium uptake protein</fullName>
    </submittedName>
</protein>
<dbReference type="SUPFAM" id="SSF51735">
    <property type="entry name" value="NAD(P)-binding Rossmann-fold domains"/>
    <property type="match status" value="1"/>
</dbReference>
<dbReference type="GO" id="GO:0008324">
    <property type="term" value="F:monoatomic cation transmembrane transporter activity"/>
    <property type="evidence" value="ECO:0007669"/>
    <property type="project" value="InterPro"/>
</dbReference>
<dbReference type="AlphaFoldDB" id="A0A9X3WQ19"/>
<dbReference type="Gene3D" id="3.30.70.1450">
    <property type="entry name" value="Regulator of K+ conductance, C-terminal domain"/>
    <property type="match status" value="1"/>
</dbReference>
<dbReference type="InterPro" id="IPR003148">
    <property type="entry name" value="RCK_N"/>
</dbReference>
<organism evidence="3 4">
    <name type="scientific">Aquibacillus koreensis</name>
    <dbReference type="NCBI Taxonomy" id="279446"/>
    <lineage>
        <taxon>Bacteria</taxon>
        <taxon>Bacillati</taxon>
        <taxon>Bacillota</taxon>
        <taxon>Bacilli</taxon>
        <taxon>Bacillales</taxon>
        <taxon>Bacillaceae</taxon>
        <taxon>Aquibacillus</taxon>
    </lineage>
</organism>
<dbReference type="EMBL" id="JAMQJZ010000029">
    <property type="protein sequence ID" value="MDC3422773.1"/>
    <property type="molecule type" value="Genomic_DNA"/>
</dbReference>